<organism evidence="1">
    <name type="scientific">hydrothermal vent metagenome</name>
    <dbReference type="NCBI Taxonomy" id="652676"/>
    <lineage>
        <taxon>unclassified sequences</taxon>
        <taxon>metagenomes</taxon>
        <taxon>ecological metagenomes</taxon>
    </lineage>
</organism>
<protein>
    <submittedName>
        <fullName evidence="1">Uncharacterized protein</fullName>
    </submittedName>
</protein>
<dbReference type="Pfam" id="PF22091">
    <property type="entry name" value="DUF6941"/>
    <property type="match status" value="1"/>
</dbReference>
<accession>A0A3B0ST10</accession>
<dbReference type="AlphaFoldDB" id="A0A3B0ST10"/>
<dbReference type="EMBL" id="UOEI01000514">
    <property type="protein sequence ID" value="VAW07233.1"/>
    <property type="molecule type" value="Genomic_DNA"/>
</dbReference>
<name>A0A3B0ST10_9ZZZZ</name>
<sequence>MRLTSAMLADAAQVQNGKLYVIGGGFDTISVTAVPAVHRNISLAMVAEVGPDERQRDLDLLITLLDEDGNPVGVEAKGKLRVGAPPNLPPGSPSIVPIVSPFHNITFPEAKGYAFIVSLNDAELARIKFRVVLLS</sequence>
<dbReference type="InterPro" id="IPR054221">
    <property type="entry name" value="DUF6941"/>
</dbReference>
<proteinExistence type="predicted"/>
<evidence type="ECO:0000313" key="1">
    <source>
        <dbReference type="EMBL" id="VAW07233.1"/>
    </source>
</evidence>
<reference evidence="1" key="1">
    <citation type="submission" date="2018-06" db="EMBL/GenBank/DDBJ databases">
        <authorList>
            <person name="Zhirakovskaya E."/>
        </authorList>
    </citation>
    <scope>NUCLEOTIDE SEQUENCE</scope>
</reference>
<gene>
    <name evidence="1" type="ORF">MNBD_ACTINO01-860</name>
</gene>